<dbReference type="InterPro" id="IPR057721">
    <property type="entry name" value="BCD1_alpha/beta"/>
</dbReference>
<dbReference type="WBParaSite" id="TMUE_3000013800.1">
    <property type="protein sequence ID" value="TMUE_3000013800.1"/>
    <property type="gene ID" value="WBGene00289112"/>
</dbReference>
<keyword evidence="1" id="KW-0479">Metal-binding</keyword>
<dbReference type="Gene3D" id="3.30.60.190">
    <property type="match status" value="1"/>
</dbReference>
<feature type="domain" description="HIT-type" evidence="7">
    <location>
        <begin position="6"/>
        <end position="40"/>
    </location>
</feature>
<evidence type="ECO:0000256" key="5">
    <source>
        <dbReference type="ARBA" id="ARBA00049654"/>
    </source>
</evidence>
<evidence type="ECO:0000256" key="2">
    <source>
        <dbReference type="ARBA" id="ARBA00022771"/>
    </source>
</evidence>
<dbReference type="PROSITE" id="PS51083">
    <property type="entry name" value="ZF_HIT"/>
    <property type="match status" value="1"/>
</dbReference>
<dbReference type="Pfam" id="PF25790">
    <property type="entry name" value="BCD1"/>
    <property type="match status" value="1"/>
</dbReference>
<keyword evidence="2 6" id="KW-0863">Zinc-finger</keyword>
<keyword evidence="8" id="KW-1185">Reference proteome</keyword>
<dbReference type="GO" id="GO:0070761">
    <property type="term" value="C:pre-snoRNP complex"/>
    <property type="evidence" value="ECO:0007669"/>
    <property type="project" value="TreeGrafter"/>
</dbReference>
<name>A0A5S6R2T5_TRIMR</name>
<dbReference type="GO" id="GO:0048254">
    <property type="term" value="P:snoRNA localization"/>
    <property type="evidence" value="ECO:0007669"/>
    <property type="project" value="TreeGrafter"/>
</dbReference>
<comment type="function">
    <text evidence="4">Required for box C/D snoRNAs accumulation involved in snoRNA processing, snoRNA transport to the nucleolus and ribosome biogenesis.</text>
</comment>
<dbReference type="PANTHER" id="PTHR13483">
    <property type="entry name" value="BOX C_D SNORNA PROTEIN 1-RELATED"/>
    <property type="match status" value="1"/>
</dbReference>
<dbReference type="Pfam" id="PF04438">
    <property type="entry name" value="zf-HIT"/>
    <property type="match status" value="1"/>
</dbReference>
<reference evidence="9" key="1">
    <citation type="submission" date="2019-12" db="UniProtKB">
        <authorList>
            <consortium name="WormBaseParasite"/>
        </authorList>
    </citation>
    <scope>IDENTIFICATION</scope>
</reference>
<proteinExistence type="inferred from homology"/>
<evidence type="ECO:0000256" key="1">
    <source>
        <dbReference type="ARBA" id="ARBA00022723"/>
    </source>
</evidence>
<dbReference type="CDD" id="cd23023">
    <property type="entry name" value="zf-HIT_BCD1"/>
    <property type="match status" value="1"/>
</dbReference>
<dbReference type="GO" id="GO:0008270">
    <property type="term" value="F:zinc ion binding"/>
    <property type="evidence" value="ECO:0007669"/>
    <property type="project" value="UniProtKB-UniRule"/>
</dbReference>
<evidence type="ECO:0000259" key="7">
    <source>
        <dbReference type="PROSITE" id="PS51083"/>
    </source>
</evidence>
<protein>
    <submittedName>
        <fullName evidence="9">HIT-type domain-containing protein</fullName>
    </submittedName>
</protein>
<dbReference type="GO" id="GO:0000492">
    <property type="term" value="P:box C/D snoRNP assembly"/>
    <property type="evidence" value="ECO:0007669"/>
    <property type="project" value="TreeGrafter"/>
</dbReference>
<accession>A0A5S6R2T5</accession>
<dbReference type="InterPro" id="IPR007529">
    <property type="entry name" value="Znf_HIT"/>
</dbReference>
<evidence type="ECO:0000313" key="9">
    <source>
        <dbReference type="WBParaSite" id="TMUE_3000013800.1"/>
    </source>
</evidence>
<keyword evidence="3" id="KW-0862">Zinc</keyword>
<organism evidence="8 9">
    <name type="scientific">Trichuris muris</name>
    <name type="common">Mouse whipworm</name>
    <dbReference type="NCBI Taxonomy" id="70415"/>
    <lineage>
        <taxon>Eukaryota</taxon>
        <taxon>Metazoa</taxon>
        <taxon>Ecdysozoa</taxon>
        <taxon>Nematoda</taxon>
        <taxon>Enoplea</taxon>
        <taxon>Dorylaimia</taxon>
        <taxon>Trichinellida</taxon>
        <taxon>Trichuridae</taxon>
        <taxon>Trichuris</taxon>
    </lineage>
</organism>
<evidence type="ECO:0000313" key="8">
    <source>
        <dbReference type="Proteomes" id="UP000046395"/>
    </source>
</evidence>
<evidence type="ECO:0000256" key="3">
    <source>
        <dbReference type="ARBA" id="ARBA00022833"/>
    </source>
</evidence>
<comment type="similarity">
    <text evidence="5">Belongs to the BCD1 family.</text>
</comment>
<dbReference type="AlphaFoldDB" id="A0A5S6R2T5"/>
<dbReference type="GO" id="GO:0000463">
    <property type="term" value="P:maturation of LSU-rRNA from tricistronic rRNA transcript (SSU-rRNA, 5.8S rRNA, LSU-rRNA)"/>
    <property type="evidence" value="ECO:0007669"/>
    <property type="project" value="TreeGrafter"/>
</dbReference>
<dbReference type="STRING" id="70415.A0A5S6R2T5"/>
<evidence type="ECO:0000256" key="6">
    <source>
        <dbReference type="PROSITE-ProRule" id="PRU00453"/>
    </source>
</evidence>
<evidence type="ECO:0000256" key="4">
    <source>
        <dbReference type="ARBA" id="ARBA00049598"/>
    </source>
</evidence>
<dbReference type="SUPFAM" id="SSF144232">
    <property type="entry name" value="HIT/MYND zinc finger-like"/>
    <property type="match status" value="1"/>
</dbReference>
<dbReference type="InterPro" id="IPR051639">
    <property type="entry name" value="BCD1"/>
</dbReference>
<dbReference type="GO" id="GO:0005634">
    <property type="term" value="C:nucleus"/>
    <property type="evidence" value="ECO:0007669"/>
    <property type="project" value="TreeGrafter"/>
</dbReference>
<sequence>MPDRRCAACASELPKYKCPRCSRMTCSVGCVKDHKVMFRCSGKRRVVQVVSKSEYDERTVLEDYALLERTARARNQARWHFRMQHTNSRRRSVVLKRACYKRGIQLFFAPPIFQKNETNKSFYNQKADTILWHVEFIFQCESSSKDYCSTFPEGIRLFTALKNALRSMNDCASPLEQTELAPFRATPLEELCCFFEVLRNKWTMDKRFYKLDINRTITENLQSRVVIEYPTIVVCLPSNAHLFPQLTDEVKLCSLKTKNWERVAVERSVEEITSFMEKETGDALYSHACRLNRRMERTEVSSPEEGELIEEKCPPRLVQLKPSDWRPKLSSSKPRMSVQERRAMKREMIMRMADELAKRHREEVSEPNVEAGRQHAIGEIETPPSHVWKTSADIDYFGLLDDAHICTTSEAMNIQYDSSYGA</sequence>
<dbReference type="Proteomes" id="UP000046395">
    <property type="component" value="Unassembled WGS sequence"/>
</dbReference>